<evidence type="ECO:0000313" key="3">
    <source>
        <dbReference type="Proteomes" id="UP000006691"/>
    </source>
</evidence>
<dbReference type="eggNOG" id="COG0492">
    <property type="taxonomic scope" value="Bacteria"/>
</dbReference>
<dbReference type="Pfam" id="PF13738">
    <property type="entry name" value="Pyr_redox_3"/>
    <property type="match status" value="1"/>
</dbReference>
<dbReference type="KEGG" id="siv:SSIL_2153"/>
<evidence type="ECO:0008006" key="4">
    <source>
        <dbReference type="Google" id="ProtNLM"/>
    </source>
</evidence>
<gene>
    <name evidence="2" type="ordered locus">SSIL_2153</name>
</gene>
<dbReference type="InterPro" id="IPR050982">
    <property type="entry name" value="Auxin_biosynth/cation_transpt"/>
</dbReference>
<reference evidence="3" key="1">
    <citation type="submission" date="2011-04" db="EMBL/GenBank/DDBJ databases">
        <title>Genome sequence of Solibacillus silvestris StLB046.</title>
        <authorList>
            <person name="Morohoshi T."/>
            <person name="Someya N."/>
            <person name="Ikeda T."/>
        </authorList>
    </citation>
    <scope>NUCLEOTIDE SEQUENCE [LARGE SCALE GENOMIC DNA]</scope>
    <source>
        <strain evidence="3">StLB046</strain>
    </source>
</reference>
<dbReference type="GO" id="GO:0004497">
    <property type="term" value="F:monooxygenase activity"/>
    <property type="evidence" value="ECO:0007669"/>
    <property type="project" value="TreeGrafter"/>
</dbReference>
<protein>
    <recommendedName>
        <fullName evidence="4">Flavoprotein</fullName>
    </recommendedName>
</protein>
<sequence length="465" mass="50759">MNIPLSIKNQNSSCCAPVSTSTNSCCGPVEGTQNEPLPKESSIKLNKTYPVAIIGAGPVGLAAAAHLSLAGEAFILLEKGSEVAENIKSWQHVRLFSPWQYNVDKAAKQLLLKSGWTMPEESILPTGQEIRAMYLQPLANLPEIKPFISFNTTVVGISKKNHDKMKSASRDSAPFVLYTEQNGKTERILASAVIDATGTWATPNPVHAENVWTSAEQKLADKIFYGIPNVKSLNDRYKGKRVAVIGGGHSAINTILELEKLEDVEIIWVLRKKRVEEAYGGEEKDALAARGELGSRIHTLVNEGKIKVFTPFYIEELTQTSDGIIIKGDGPTGEHQLPAVDEIIANTGSRPDFSFLKEIRLSIDSTVESVEALAPLIDPNEHSCGTVRPHGELELRHPESDFYIVGMKSYGRAPTFLMATGYEQVRSIVAYLTGDLEAARKVELDLPETGVCSLDLNSNNNSNCC</sequence>
<dbReference type="PRINTS" id="PR00368">
    <property type="entry name" value="FADPNR"/>
</dbReference>
<dbReference type="SUPFAM" id="SSF51905">
    <property type="entry name" value="FAD/NAD(P)-binding domain"/>
    <property type="match status" value="1"/>
</dbReference>
<dbReference type="PATRIC" id="fig|1002809.3.peg.2180"/>
<dbReference type="EMBL" id="AP012157">
    <property type="protein sequence ID" value="BAK16576.1"/>
    <property type="molecule type" value="Genomic_DNA"/>
</dbReference>
<keyword evidence="3" id="KW-1185">Reference proteome</keyword>
<organism evidence="2 3">
    <name type="scientific">Solibacillus silvestris (strain StLB046)</name>
    <name type="common">Bacillus silvestris</name>
    <dbReference type="NCBI Taxonomy" id="1002809"/>
    <lineage>
        <taxon>Bacteria</taxon>
        <taxon>Bacillati</taxon>
        <taxon>Bacillota</taxon>
        <taxon>Bacilli</taxon>
        <taxon>Bacillales</taxon>
        <taxon>Caryophanaceae</taxon>
        <taxon>Solibacillus</taxon>
    </lineage>
</organism>
<name>F2F5P3_SOLSS</name>
<dbReference type="AlphaFoldDB" id="F2F5P3"/>
<evidence type="ECO:0000313" key="2">
    <source>
        <dbReference type="EMBL" id="BAK16576.1"/>
    </source>
</evidence>
<accession>F2F5P3</accession>
<dbReference type="RefSeq" id="WP_014823859.1">
    <property type="nucleotide sequence ID" value="NC_018065.1"/>
</dbReference>
<dbReference type="HOGENOM" id="CLU_039832_0_0_9"/>
<dbReference type="STRING" id="1002809.SSIL_2153"/>
<dbReference type="PANTHER" id="PTHR43539">
    <property type="entry name" value="FLAVIN-BINDING MONOOXYGENASE-LIKE PROTEIN (AFU_ORTHOLOGUE AFUA_4G09220)"/>
    <property type="match status" value="1"/>
</dbReference>
<dbReference type="GO" id="GO:0050660">
    <property type="term" value="F:flavin adenine dinucleotide binding"/>
    <property type="evidence" value="ECO:0007669"/>
    <property type="project" value="TreeGrafter"/>
</dbReference>
<evidence type="ECO:0000256" key="1">
    <source>
        <dbReference type="ARBA" id="ARBA00023002"/>
    </source>
</evidence>
<reference evidence="2 3" key="2">
    <citation type="journal article" date="2012" name="J. Biosci. Bioeng.">
        <title>Complete genome sequence and characterization of the N-acylhomoserine lactone-degrading gene of the potato leaf-associated Solibacillus silvestris.</title>
        <authorList>
            <person name="Morohoshi T."/>
            <person name="Tominaga Y."/>
            <person name="Someya N."/>
            <person name="Ikeda T."/>
        </authorList>
    </citation>
    <scope>NUCLEOTIDE SEQUENCE [LARGE SCALE GENOMIC DNA]</scope>
    <source>
        <strain evidence="2 3">StLB046</strain>
    </source>
</reference>
<dbReference type="Proteomes" id="UP000006691">
    <property type="component" value="Chromosome"/>
</dbReference>
<proteinExistence type="predicted"/>
<dbReference type="PANTHER" id="PTHR43539:SF78">
    <property type="entry name" value="FLAVIN-CONTAINING MONOOXYGENASE"/>
    <property type="match status" value="1"/>
</dbReference>
<dbReference type="Gene3D" id="3.50.50.60">
    <property type="entry name" value="FAD/NAD(P)-binding domain"/>
    <property type="match status" value="1"/>
</dbReference>
<dbReference type="InterPro" id="IPR036188">
    <property type="entry name" value="FAD/NAD-bd_sf"/>
</dbReference>
<keyword evidence="1" id="KW-0560">Oxidoreductase</keyword>